<dbReference type="Pfam" id="PF00903">
    <property type="entry name" value="Glyoxalase"/>
    <property type="match status" value="1"/>
</dbReference>
<proteinExistence type="predicted"/>
<accession>K6VWC9</accession>
<evidence type="ECO:0000313" key="2">
    <source>
        <dbReference type="EMBL" id="GAB91215.1"/>
    </source>
</evidence>
<reference evidence="2 3" key="1">
    <citation type="submission" date="2012-08" db="EMBL/GenBank/DDBJ databases">
        <title>Whole genome shotgun sequence of Gordonia rhizosphera NBRC 16068.</title>
        <authorList>
            <person name="Takarada H."/>
            <person name="Isaki S."/>
            <person name="Hosoyama A."/>
            <person name="Tsuchikane K."/>
            <person name="Katsumata H."/>
            <person name="Baba S."/>
            <person name="Ohji S."/>
            <person name="Yamazaki S."/>
            <person name="Fujita N."/>
        </authorList>
    </citation>
    <scope>NUCLEOTIDE SEQUENCE [LARGE SCALE GENOMIC DNA]</scope>
    <source>
        <strain evidence="2 3">NBRC 16068</strain>
    </source>
</reference>
<sequence length="169" mass="19182">MSEASEVERSRRFAEQRDRLRDQYLLAPGERPASSARGLHHTALVSSDVEQTVRFYQGLLEFPLTEMIENRDYPGSTHFFFDIGNSNLLAFFDFPGLDVGSYQEVLGGLHHIAISVAPEKWERLRDKLIEAGVELVEHSEVSLYFRDPNGARLELIADPLGEMYGNQVL</sequence>
<dbReference type="InterPro" id="IPR050383">
    <property type="entry name" value="GlyoxalaseI/FosfomycinResist"/>
</dbReference>
<dbReference type="eggNOG" id="COG0346">
    <property type="taxonomic scope" value="Bacteria"/>
</dbReference>
<keyword evidence="3" id="KW-1185">Reference proteome</keyword>
<dbReference type="EMBL" id="BAHC01000125">
    <property type="protein sequence ID" value="GAB91215.1"/>
    <property type="molecule type" value="Genomic_DNA"/>
</dbReference>
<dbReference type="RefSeq" id="WP_006334503.1">
    <property type="nucleotide sequence ID" value="NZ_BAHC01000125.1"/>
</dbReference>
<name>K6VWC9_9ACTN</name>
<gene>
    <name evidence="2" type="ORF">GORHZ_125_00990</name>
</gene>
<protein>
    <recommendedName>
        <fullName evidence="1">VOC domain-containing protein</fullName>
    </recommendedName>
</protein>
<evidence type="ECO:0000313" key="3">
    <source>
        <dbReference type="Proteomes" id="UP000008363"/>
    </source>
</evidence>
<dbReference type="Proteomes" id="UP000008363">
    <property type="component" value="Unassembled WGS sequence"/>
</dbReference>
<dbReference type="STRING" id="1108045.GORHZ_125_00990"/>
<evidence type="ECO:0000259" key="1">
    <source>
        <dbReference type="PROSITE" id="PS51819"/>
    </source>
</evidence>
<feature type="domain" description="VOC" evidence="1">
    <location>
        <begin position="38"/>
        <end position="169"/>
    </location>
</feature>
<dbReference type="OrthoDB" id="5242400at2"/>
<dbReference type="InterPro" id="IPR029068">
    <property type="entry name" value="Glyas_Bleomycin-R_OHBP_Dase"/>
</dbReference>
<dbReference type="InterPro" id="IPR037523">
    <property type="entry name" value="VOC_core"/>
</dbReference>
<dbReference type="AlphaFoldDB" id="K6VWC9"/>
<comment type="caution">
    <text evidence="2">The sequence shown here is derived from an EMBL/GenBank/DDBJ whole genome shotgun (WGS) entry which is preliminary data.</text>
</comment>
<dbReference type="Gene3D" id="3.10.180.10">
    <property type="entry name" value="2,3-Dihydroxybiphenyl 1,2-Dioxygenase, domain 1"/>
    <property type="match status" value="1"/>
</dbReference>
<dbReference type="PROSITE" id="PS51819">
    <property type="entry name" value="VOC"/>
    <property type="match status" value="1"/>
</dbReference>
<dbReference type="PANTHER" id="PTHR21366:SF31">
    <property type="entry name" value="METALLOTHIOL TRANSFERASE FOSB"/>
    <property type="match status" value="1"/>
</dbReference>
<dbReference type="InterPro" id="IPR004360">
    <property type="entry name" value="Glyas_Fos-R_dOase_dom"/>
</dbReference>
<dbReference type="SUPFAM" id="SSF54593">
    <property type="entry name" value="Glyoxalase/Bleomycin resistance protein/Dihydroxybiphenyl dioxygenase"/>
    <property type="match status" value="1"/>
</dbReference>
<dbReference type="PANTHER" id="PTHR21366">
    <property type="entry name" value="GLYOXALASE FAMILY PROTEIN"/>
    <property type="match status" value="1"/>
</dbReference>
<organism evidence="2 3">
    <name type="scientific">Gordonia rhizosphera NBRC 16068</name>
    <dbReference type="NCBI Taxonomy" id="1108045"/>
    <lineage>
        <taxon>Bacteria</taxon>
        <taxon>Bacillati</taxon>
        <taxon>Actinomycetota</taxon>
        <taxon>Actinomycetes</taxon>
        <taxon>Mycobacteriales</taxon>
        <taxon>Gordoniaceae</taxon>
        <taxon>Gordonia</taxon>
    </lineage>
</organism>